<proteinExistence type="predicted"/>
<sequence>MVDSSVKVRTGQLAVHQTLLQTVIPLTSNN</sequence>
<accession>A0A2P2N177</accession>
<protein>
    <submittedName>
        <fullName evidence="1">Uncharacterized protein</fullName>
    </submittedName>
</protein>
<dbReference type="AlphaFoldDB" id="A0A2P2N177"/>
<dbReference type="EMBL" id="GGEC01055733">
    <property type="protein sequence ID" value="MBX36217.1"/>
    <property type="molecule type" value="Transcribed_RNA"/>
</dbReference>
<evidence type="ECO:0000313" key="1">
    <source>
        <dbReference type="EMBL" id="MBX36217.1"/>
    </source>
</evidence>
<name>A0A2P2N177_RHIMU</name>
<reference evidence="1" key="1">
    <citation type="submission" date="2018-02" db="EMBL/GenBank/DDBJ databases">
        <title>Rhizophora mucronata_Transcriptome.</title>
        <authorList>
            <person name="Meera S.P."/>
            <person name="Sreeshan A."/>
            <person name="Augustine A."/>
        </authorList>
    </citation>
    <scope>NUCLEOTIDE SEQUENCE</scope>
    <source>
        <tissue evidence="1">Leaf</tissue>
    </source>
</reference>
<organism evidence="1">
    <name type="scientific">Rhizophora mucronata</name>
    <name type="common">Asiatic mangrove</name>
    <dbReference type="NCBI Taxonomy" id="61149"/>
    <lineage>
        <taxon>Eukaryota</taxon>
        <taxon>Viridiplantae</taxon>
        <taxon>Streptophyta</taxon>
        <taxon>Embryophyta</taxon>
        <taxon>Tracheophyta</taxon>
        <taxon>Spermatophyta</taxon>
        <taxon>Magnoliopsida</taxon>
        <taxon>eudicotyledons</taxon>
        <taxon>Gunneridae</taxon>
        <taxon>Pentapetalae</taxon>
        <taxon>rosids</taxon>
        <taxon>fabids</taxon>
        <taxon>Malpighiales</taxon>
        <taxon>Rhizophoraceae</taxon>
        <taxon>Rhizophora</taxon>
    </lineage>
</organism>